<sequence length="380" mass="40583">MDFTLDDEQKALRNMVRTLLHGSYGDLEHRRAVTAKTPGYDKRLYGELAELGLLGLAVSSVFGGSDAGPVEVGVVAKEVGRALAPEPFLTSAVLATEVVRTIGSVEHQQELLPAMCGGEMMVSWAHHEPGQRWRDVATSVRATVDGDLWVLNGTKEPVPLGADVDLLLVSAALTDGRTGVFVVRSTADGLHRHGYETPGAGRLARIDFRDAVATPLGEDVRVDEDAIARVSALTAVMAGQEAVGAMEKVLKMTTTYLTQRQQFGTTLNSFQALTFRAADMYVEVELAESLVQWATMVAADDPDQLVDAAARVSARVGRAARHVAQEAIQLHGGIGMTAEHPVGAYAQRLTALAQLVGTPDHHLSKLATHIHSYGALDPLG</sequence>
<evidence type="ECO:0000256" key="1">
    <source>
        <dbReference type="ARBA" id="ARBA00001974"/>
    </source>
</evidence>
<comment type="similarity">
    <text evidence="2">Belongs to the acyl-CoA dehydrogenase family.</text>
</comment>
<dbReference type="Gene3D" id="2.40.110.10">
    <property type="entry name" value="Butyryl-CoA Dehydrogenase, subunit A, domain 2"/>
    <property type="match status" value="1"/>
</dbReference>
<reference evidence="8 9" key="1">
    <citation type="submission" date="2019-04" db="EMBL/GenBank/DDBJ databases">
        <title>Three New Species of Nocardioides, Nocardioides euryhalodurans sp. nov., Nocardioides seonyuensis sp. nov. and Nocardioides eburneoflavus sp. nov. Isolated from Soil.</title>
        <authorList>
            <person name="Roh S.G."/>
            <person name="Lee C."/>
            <person name="Kim M.-K."/>
            <person name="Kim S.B."/>
        </authorList>
    </citation>
    <scope>NUCLEOTIDE SEQUENCE [LARGE SCALE GENOMIC DNA]</scope>
    <source>
        <strain evidence="8 9">MMS17-SY213</strain>
    </source>
</reference>
<feature type="domain" description="Acyl-CoA dehydrogenase/oxidase C-terminal" evidence="6">
    <location>
        <begin position="237"/>
        <end position="369"/>
    </location>
</feature>
<gene>
    <name evidence="8" type="ORF">EXE59_14560</name>
</gene>
<dbReference type="SUPFAM" id="SSF56645">
    <property type="entry name" value="Acyl-CoA dehydrogenase NM domain-like"/>
    <property type="match status" value="1"/>
</dbReference>
<dbReference type="RefSeq" id="WP_135839553.1">
    <property type="nucleotide sequence ID" value="NZ_SRRO01000001.1"/>
</dbReference>
<evidence type="ECO:0000259" key="7">
    <source>
        <dbReference type="Pfam" id="PF02771"/>
    </source>
</evidence>
<evidence type="ECO:0000256" key="3">
    <source>
        <dbReference type="ARBA" id="ARBA00022630"/>
    </source>
</evidence>
<dbReference type="PANTHER" id="PTHR43884:SF20">
    <property type="entry name" value="ACYL-COA DEHYDROGENASE FADE28"/>
    <property type="match status" value="1"/>
</dbReference>
<evidence type="ECO:0000256" key="2">
    <source>
        <dbReference type="ARBA" id="ARBA00009347"/>
    </source>
</evidence>
<protein>
    <submittedName>
        <fullName evidence="8">Acyl-CoA dehydrogenase</fullName>
    </submittedName>
</protein>
<feature type="domain" description="Acyl-CoA dehydrogenase/oxidase N-terminal" evidence="7">
    <location>
        <begin position="7"/>
        <end position="119"/>
    </location>
</feature>
<dbReference type="PANTHER" id="PTHR43884">
    <property type="entry name" value="ACYL-COA DEHYDROGENASE"/>
    <property type="match status" value="1"/>
</dbReference>
<keyword evidence="5" id="KW-0560">Oxidoreductase</keyword>
<comment type="cofactor">
    <cofactor evidence="1">
        <name>FAD</name>
        <dbReference type="ChEBI" id="CHEBI:57692"/>
    </cofactor>
</comment>
<keyword evidence="4" id="KW-0274">FAD</keyword>
<dbReference type="InterPro" id="IPR037069">
    <property type="entry name" value="AcylCoA_DH/ox_N_sf"/>
</dbReference>
<dbReference type="SUPFAM" id="SSF47203">
    <property type="entry name" value="Acyl-CoA dehydrogenase C-terminal domain-like"/>
    <property type="match status" value="1"/>
</dbReference>
<organism evidence="8 9">
    <name type="scientific">Nocardioides eburneiflavus</name>
    <dbReference type="NCBI Taxonomy" id="2518372"/>
    <lineage>
        <taxon>Bacteria</taxon>
        <taxon>Bacillati</taxon>
        <taxon>Actinomycetota</taxon>
        <taxon>Actinomycetes</taxon>
        <taxon>Propionibacteriales</taxon>
        <taxon>Nocardioidaceae</taxon>
        <taxon>Nocardioides</taxon>
    </lineage>
</organism>
<dbReference type="Pfam" id="PF02771">
    <property type="entry name" value="Acyl-CoA_dh_N"/>
    <property type="match status" value="1"/>
</dbReference>
<dbReference type="Gene3D" id="1.10.540.10">
    <property type="entry name" value="Acyl-CoA dehydrogenase/oxidase, N-terminal domain"/>
    <property type="match status" value="1"/>
</dbReference>
<name>A0A4Z1CKU7_9ACTN</name>
<comment type="caution">
    <text evidence="8">The sequence shown here is derived from an EMBL/GenBank/DDBJ whole genome shotgun (WGS) entry which is preliminary data.</text>
</comment>
<dbReference type="Gene3D" id="1.20.140.10">
    <property type="entry name" value="Butyryl-CoA Dehydrogenase, subunit A, domain 3"/>
    <property type="match status" value="1"/>
</dbReference>
<dbReference type="Proteomes" id="UP000297496">
    <property type="component" value="Unassembled WGS sequence"/>
</dbReference>
<dbReference type="OrthoDB" id="7328575at2"/>
<dbReference type="InterPro" id="IPR013786">
    <property type="entry name" value="AcylCoA_DH/ox_N"/>
</dbReference>
<keyword evidence="9" id="KW-1185">Reference proteome</keyword>
<evidence type="ECO:0000256" key="4">
    <source>
        <dbReference type="ARBA" id="ARBA00022827"/>
    </source>
</evidence>
<dbReference type="GO" id="GO:0050660">
    <property type="term" value="F:flavin adenine dinucleotide binding"/>
    <property type="evidence" value="ECO:0007669"/>
    <property type="project" value="InterPro"/>
</dbReference>
<evidence type="ECO:0000313" key="8">
    <source>
        <dbReference type="EMBL" id="TGN65050.1"/>
    </source>
</evidence>
<evidence type="ECO:0000313" key="9">
    <source>
        <dbReference type="Proteomes" id="UP000297496"/>
    </source>
</evidence>
<keyword evidence="3" id="KW-0285">Flavoprotein</keyword>
<dbReference type="InterPro" id="IPR009075">
    <property type="entry name" value="AcylCo_DH/oxidase_C"/>
</dbReference>
<dbReference type="InterPro" id="IPR009100">
    <property type="entry name" value="AcylCoA_DH/oxidase_NM_dom_sf"/>
</dbReference>
<dbReference type="CDD" id="cd00567">
    <property type="entry name" value="ACAD"/>
    <property type="match status" value="1"/>
</dbReference>
<evidence type="ECO:0000259" key="6">
    <source>
        <dbReference type="Pfam" id="PF00441"/>
    </source>
</evidence>
<dbReference type="GO" id="GO:0003995">
    <property type="term" value="F:acyl-CoA dehydrogenase activity"/>
    <property type="evidence" value="ECO:0007669"/>
    <property type="project" value="TreeGrafter"/>
</dbReference>
<dbReference type="Pfam" id="PF00441">
    <property type="entry name" value="Acyl-CoA_dh_1"/>
    <property type="match status" value="1"/>
</dbReference>
<accession>A0A4Z1CKU7</accession>
<proteinExistence type="inferred from homology"/>
<dbReference type="EMBL" id="SRRO01000001">
    <property type="protein sequence ID" value="TGN65050.1"/>
    <property type="molecule type" value="Genomic_DNA"/>
</dbReference>
<dbReference type="InterPro" id="IPR046373">
    <property type="entry name" value="Acyl-CoA_Oxase/DH_mid-dom_sf"/>
</dbReference>
<dbReference type="AlphaFoldDB" id="A0A4Z1CKU7"/>
<evidence type="ECO:0000256" key="5">
    <source>
        <dbReference type="ARBA" id="ARBA00023002"/>
    </source>
</evidence>
<dbReference type="InterPro" id="IPR036250">
    <property type="entry name" value="AcylCo_DH-like_C"/>
</dbReference>